<dbReference type="InterPro" id="IPR009057">
    <property type="entry name" value="Homeodomain-like_sf"/>
</dbReference>
<dbReference type="PANTHER" id="PTHR30055:SF151">
    <property type="entry name" value="TRANSCRIPTIONAL REGULATORY PROTEIN"/>
    <property type="match status" value="1"/>
</dbReference>
<dbReference type="RefSeq" id="WP_125173769.1">
    <property type="nucleotide sequence ID" value="NZ_JAUKFU010000142.1"/>
</dbReference>
<dbReference type="GO" id="GO:0045892">
    <property type="term" value="P:negative regulation of DNA-templated transcription"/>
    <property type="evidence" value="ECO:0007669"/>
    <property type="project" value="InterPro"/>
</dbReference>
<sequence length="240" mass="26205">MLPEDTGSHAPAGRTGGSSTGAPYGAPGTTVRRQDPVRRVGKKTGPKPRFSRQDVIDAALDIGINSFTMAAVASRLGVAAPAVYRLFDGRDDVTRACLVEVVAEMPRPDEDADWEAAIRHWAERTWETSEKYPGLARLLMSSPENYEHIRDRLQSMLTTVVDRGFTPGQAAFALDLVLGMTLSSFLGGSSVRSAVADVAVAAEAQGREFDRSSMERSDREIFEYKLQFIIDGMKDHCPDI</sequence>
<evidence type="ECO:0000256" key="1">
    <source>
        <dbReference type="ARBA" id="ARBA00023015"/>
    </source>
</evidence>
<evidence type="ECO:0000313" key="8">
    <source>
        <dbReference type="Proteomes" id="UP000276526"/>
    </source>
</evidence>
<comment type="caution">
    <text evidence="7">The sequence shown here is derived from an EMBL/GenBank/DDBJ whole genome shotgun (WGS) entry which is preliminary data.</text>
</comment>
<dbReference type="EMBL" id="PQNK01000008">
    <property type="protein sequence ID" value="RRO86551.1"/>
    <property type="molecule type" value="Genomic_DNA"/>
</dbReference>
<dbReference type="GO" id="GO:0003700">
    <property type="term" value="F:DNA-binding transcription factor activity"/>
    <property type="evidence" value="ECO:0007669"/>
    <property type="project" value="TreeGrafter"/>
</dbReference>
<feature type="domain" description="Tetracycline repressor TetR C-terminal" evidence="6">
    <location>
        <begin position="108"/>
        <end position="235"/>
    </location>
</feature>
<feature type="compositionally biased region" description="Basic residues" evidence="4">
    <location>
        <begin position="39"/>
        <end position="50"/>
    </location>
</feature>
<dbReference type="Pfam" id="PF00440">
    <property type="entry name" value="TetR_N"/>
    <property type="match status" value="1"/>
</dbReference>
<dbReference type="InterPro" id="IPR004111">
    <property type="entry name" value="Repressor_TetR_C"/>
</dbReference>
<dbReference type="SUPFAM" id="SSF46689">
    <property type="entry name" value="Homeodomain-like"/>
    <property type="match status" value="1"/>
</dbReference>
<proteinExistence type="predicted"/>
<keyword evidence="3" id="KW-0804">Transcription</keyword>
<keyword evidence="1" id="KW-0805">Transcription regulation</keyword>
<dbReference type="PANTHER" id="PTHR30055">
    <property type="entry name" value="HTH-TYPE TRANSCRIPTIONAL REGULATOR RUTR"/>
    <property type="match status" value="1"/>
</dbReference>
<accession>A0A3R8VTS7</accession>
<dbReference type="AlphaFoldDB" id="A0A3R8VTS7"/>
<evidence type="ECO:0000259" key="5">
    <source>
        <dbReference type="Pfam" id="PF00440"/>
    </source>
</evidence>
<dbReference type="Pfam" id="PF02909">
    <property type="entry name" value="TetR_C_1"/>
    <property type="match status" value="1"/>
</dbReference>
<evidence type="ECO:0000256" key="4">
    <source>
        <dbReference type="SAM" id="MobiDB-lite"/>
    </source>
</evidence>
<evidence type="ECO:0008006" key="9">
    <source>
        <dbReference type="Google" id="ProtNLM"/>
    </source>
</evidence>
<dbReference type="SUPFAM" id="SSF48498">
    <property type="entry name" value="Tetracyclin repressor-like, C-terminal domain"/>
    <property type="match status" value="1"/>
</dbReference>
<feature type="domain" description="HTH tetR-type" evidence="5">
    <location>
        <begin position="63"/>
        <end position="96"/>
    </location>
</feature>
<evidence type="ECO:0000256" key="3">
    <source>
        <dbReference type="ARBA" id="ARBA00023163"/>
    </source>
</evidence>
<gene>
    <name evidence="7" type="ORF">CXF48_05895</name>
</gene>
<organism evidence="7 8">
    <name type="scientific">Corynebacterium bovis</name>
    <dbReference type="NCBI Taxonomy" id="36808"/>
    <lineage>
        <taxon>Bacteria</taxon>
        <taxon>Bacillati</taxon>
        <taxon>Actinomycetota</taxon>
        <taxon>Actinomycetes</taxon>
        <taxon>Mycobacteriales</taxon>
        <taxon>Corynebacteriaceae</taxon>
        <taxon>Corynebacterium</taxon>
    </lineage>
</organism>
<protein>
    <recommendedName>
        <fullName evidence="9">TetR family transcriptional regulator</fullName>
    </recommendedName>
</protein>
<dbReference type="InterPro" id="IPR001647">
    <property type="entry name" value="HTH_TetR"/>
</dbReference>
<dbReference type="InterPro" id="IPR036271">
    <property type="entry name" value="Tet_transcr_reg_TetR-rel_C_sf"/>
</dbReference>
<reference evidence="7 8" key="1">
    <citation type="submission" date="2018-01" db="EMBL/GenBank/DDBJ databases">
        <title>Twenty Corynebacterium bovis Genomes.</title>
        <authorList>
            <person name="Gulvik C.A."/>
        </authorList>
    </citation>
    <scope>NUCLEOTIDE SEQUENCE [LARGE SCALE GENOMIC DNA]</scope>
    <source>
        <strain evidence="7 8">F6900</strain>
    </source>
</reference>
<dbReference type="Gene3D" id="1.10.357.10">
    <property type="entry name" value="Tetracycline Repressor, domain 2"/>
    <property type="match status" value="1"/>
</dbReference>
<name>A0A3R8VTS7_9CORY</name>
<dbReference type="Proteomes" id="UP000276526">
    <property type="component" value="Unassembled WGS sequence"/>
</dbReference>
<feature type="region of interest" description="Disordered" evidence="4">
    <location>
        <begin position="1"/>
        <end position="50"/>
    </location>
</feature>
<keyword evidence="2" id="KW-0238">DNA-binding</keyword>
<dbReference type="InterPro" id="IPR050109">
    <property type="entry name" value="HTH-type_TetR-like_transc_reg"/>
</dbReference>
<evidence type="ECO:0000259" key="6">
    <source>
        <dbReference type="Pfam" id="PF02909"/>
    </source>
</evidence>
<dbReference type="GO" id="GO:0000976">
    <property type="term" value="F:transcription cis-regulatory region binding"/>
    <property type="evidence" value="ECO:0007669"/>
    <property type="project" value="TreeGrafter"/>
</dbReference>
<evidence type="ECO:0000313" key="7">
    <source>
        <dbReference type="EMBL" id="RRO86551.1"/>
    </source>
</evidence>
<evidence type="ECO:0000256" key="2">
    <source>
        <dbReference type="ARBA" id="ARBA00023125"/>
    </source>
</evidence>